<comment type="caution">
    <text evidence="1">The sequence shown here is derived from an EMBL/GenBank/DDBJ whole genome shotgun (WGS) entry which is preliminary data.</text>
</comment>
<dbReference type="EMBL" id="NQXA01000002">
    <property type="protein sequence ID" value="PHQ30182.1"/>
    <property type="molecule type" value="Genomic_DNA"/>
</dbReference>
<name>A0A2G1VTR9_9FLAO</name>
<organism evidence="1 2">
    <name type="scientific">Leeuwenhoekiella nanhaiensis</name>
    <dbReference type="NCBI Taxonomy" id="1655491"/>
    <lineage>
        <taxon>Bacteria</taxon>
        <taxon>Pseudomonadati</taxon>
        <taxon>Bacteroidota</taxon>
        <taxon>Flavobacteriia</taxon>
        <taxon>Flavobacteriales</taxon>
        <taxon>Flavobacteriaceae</taxon>
        <taxon>Leeuwenhoekiella</taxon>
    </lineage>
</organism>
<evidence type="ECO:0000313" key="1">
    <source>
        <dbReference type="EMBL" id="PHQ30182.1"/>
    </source>
</evidence>
<accession>A0A2G1VTR9</accession>
<reference evidence="1 2" key="1">
    <citation type="submission" date="2017-08" db="EMBL/GenBank/DDBJ databases">
        <title>The whole genome shortgun sequences of strain Leeuwenhoekiella nanhaiensis G18 from the South China Sea.</title>
        <authorList>
            <person name="Liu Q."/>
        </authorList>
    </citation>
    <scope>NUCLEOTIDE SEQUENCE [LARGE SCALE GENOMIC DNA]</scope>
    <source>
        <strain evidence="1 2">G18</strain>
    </source>
</reference>
<sequence>MKNYAIFFLWSSVGSDLGRAGMTFIKGVESMPSHEEFVKATQEHLDGQSGKAFFKGLTGITELSDLELSNW</sequence>
<dbReference type="Proteomes" id="UP000229433">
    <property type="component" value="Unassembled WGS sequence"/>
</dbReference>
<gene>
    <name evidence="1" type="ORF">CJ305_04255</name>
</gene>
<evidence type="ECO:0000313" key="2">
    <source>
        <dbReference type="Proteomes" id="UP000229433"/>
    </source>
</evidence>
<keyword evidence="2" id="KW-1185">Reference proteome</keyword>
<proteinExistence type="predicted"/>
<dbReference type="AlphaFoldDB" id="A0A2G1VTR9"/>
<protein>
    <submittedName>
        <fullName evidence="1">Uncharacterized protein</fullName>
    </submittedName>
</protein>
<dbReference type="RefSeq" id="WP_099645017.1">
    <property type="nucleotide sequence ID" value="NZ_KZ319288.1"/>
</dbReference>